<dbReference type="PANTHER" id="PTHR11161">
    <property type="entry name" value="O-ACYLTRANSFERASE"/>
    <property type="match status" value="1"/>
</dbReference>
<dbReference type="InterPro" id="IPR002656">
    <property type="entry name" value="Acyl_transf_3_dom"/>
</dbReference>
<feature type="region of interest" description="Disordered" evidence="1">
    <location>
        <begin position="591"/>
        <end position="617"/>
    </location>
</feature>
<dbReference type="InterPro" id="IPR006621">
    <property type="entry name" value="Nose-resist-to-fluoxetine_N"/>
</dbReference>
<feature type="transmembrane region" description="Helical" evidence="2">
    <location>
        <begin position="267"/>
        <end position="289"/>
    </location>
</feature>
<dbReference type="Pfam" id="PF01757">
    <property type="entry name" value="Acyl_transf_3"/>
    <property type="match status" value="1"/>
</dbReference>
<evidence type="ECO:0000313" key="6">
    <source>
        <dbReference type="Proteomes" id="UP000283509"/>
    </source>
</evidence>
<feature type="compositionally biased region" description="Basic and acidic residues" evidence="1">
    <location>
        <begin position="591"/>
        <end position="609"/>
    </location>
</feature>
<keyword evidence="2" id="KW-0472">Membrane</keyword>
<feature type="transmembrane region" description="Helical" evidence="2">
    <location>
        <begin position="554"/>
        <end position="582"/>
    </location>
</feature>
<feature type="region of interest" description="Disordered" evidence="1">
    <location>
        <begin position="631"/>
        <end position="654"/>
    </location>
</feature>
<dbReference type="EMBL" id="QCYY01000214">
    <property type="protein sequence ID" value="ROT85677.1"/>
    <property type="molecule type" value="Genomic_DNA"/>
</dbReference>
<evidence type="ECO:0000313" key="5">
    <source>
        <dbReference type="EMBL" id="ROT85677.1"/>
    </source>
</evidence>
<dbReference type="Pfam" id="PF20146">
    <property type="entry name" value="NRF"/>
    <property type="match status" value="1"/>
</dbReference>
<feature type="transmembrane region" description="Helical" evidence="2">
    <location>
        <begin position="119"/>
        <end position="142"/>
    </location>
</feature>
<feature type="transmembrane region" description="Helical" evidence="2">
    <location>
        <begin position="364"/>
        <end position="383"/>
    </location>
</feature>
<feature type="compositionally biased region" description="Basic and acidic residues" evidence="1">
    <location>
        <begin position="636"/>
        <end position="654"/>
    </location>
</feature>
<feature type="transmembrane region" description="Helical" evidence="2">
    <location>
        <begin position="409"/>
        <end position="429"/>
    </location>
</feature>
<dbReference type="AlphaFoldDB" id="A0A3R7MMH9"/>
<feature type="domain" description="Nose resistant-to-fluoxetine protein N-terminal" evidence="4">
    <location>
        <begin position="14"/>
        <end position="89"/>
    </location>
</feature>
<reference evidence="5 6" key="1">
    <citation type="submission" date="2018-04" db="EMBL/GenBank/DDBJ databases">
        <authorList>
            <person name="Zhang X."/>
            <person name="Yuan J."/>
            <person name="Li F."/>
            <person name="Xiang J."/>
        </authorList>
    </citation>
    <scope>NUCLEOTIDE SEQUENCE [LARGE SCALE GENOMIC DNA]</scope>
    <source>
        <tissue evidence="5">Muscle</tissue>
    </source>
</reference>
<evidence type="ECO:0000256" key="2">
    <source>
        <dbReference type="SAM" id="Phobius"/>
    </source>
</evidence>
<keyword evidence="2" id="KW-0812">Transmembrane</keyword>
<evidence type="ECO:0000259" key="3">
    <source>
        <dbReference type="Pfam" id="PF01757"/>
    </source>
</evidence>
<feature type="transmembrane region" description="Helical" evidence="2">
    <location>
        <begin position="178"/>
        <end position="200"/>
    </location>
</feature>
<feature type="transmembrane region" description="Helical" evidence="2">
    <location>
        <begin position="484"/>
        <end position="504"/>
    </location>
</feature>
<proteinExistence type="predicted"/>
<feature type="domain" description="Acyltransferase 3" evidence="3">
    <location>
        <begin position="182"/>
        <end position="572"/>
    </location>
</feature>
<keyword evidence="2" id="KW-1133">Transmembrane helix</keyword>
<organism evidence="5 6">
    <name type="scientific">Penaeus vannamei</name>
    <name type="common">Whiteleg shrimp</name>
    <name type="synonym">Litopenaeus vannamei</name>
    <dbReference type="NCBI Taxonomy" id="6689"/>
    <lineage>
        <taxon>Eukaryota</taxon>
        <taxon>Metazoa</taxon>
        <taxon>Ecdysozoa</taxon>
        <taxon>Arthropoda</taxon>
        <taxon>Crustacea</taxon>
        <taxon>Multicrustacea</taxon>
        <taxon>Malacostraca</taxon>
        <taxon>Eumalacostraca</taxon>
        <taxon>Eucarida</taxon>
        <taxon>Decapoda</taxon>
        <taxon>Dendrobranchiata</taxon>
        <taxon>Penaeoidea</taxon>
        <taxon>Penaeidae</taxon>
        <taxon>Penaeus</taxon>
    </lineage>
</organism>
<evidence type="ECO:0000256" key="1">
    <source>
        <dbReference type="SAM" id="MobiDB-lite"/>
    </source>
</evidence>
<comment type="caution">
    <text evidence="5">The sequence shown here is derived from an EMBL/GenBank/DDBJ whole genome shotgun (WGS) entry which is preliminary data.</text>
</comment>
<feature type="transmembrane region" description="Helical" evidence="2">
    <location>
        <begin position="220"/>
        <end position="247"/>
    </location>
</feature>
<dbReference type="Proteomes" id="UP000283509">
    <property type="component" value="Unassembled WGS sequence"/>
</dbReference>
<gene>
    <name evidence="5" type="ORF">C7M84_009087</name>
</gene>
<evidence type="ECO:0000259" key="4">
    <source>
        <dbReference type="Pfam" id="PF20146"/>
    </source>
</evidence>
<feature type="transmembrane region" description="Helical" evidence="2">
    <location>
        <begin position="525"/>
        <end position="542"/>
    </location>
</feature>
<accession>A0A3R7MMH9</accession>
<sequence length="654" mass="72039">ARDGLLYGVPFVLGVGSYGECLRARAPDLDIKGKYCSVVFTDDPSFNGTRTEVDGALRVAQTSASVNVGLYSQYGTCIPDACSEEDMVESLSVAVGGRKVAGVFCQTLDEAPEFTAADIAMISFLSVMLALMAAGTVADLYLRATSTAPATGVRFLLPFSPYTNLEKMFHVTTESRPGVISCLHGMRVLSMTWVIIGHQYVFDTLFSVNLQHLQKWTTSLVFQVIANASLSTDSFFFLSGLLVSYGVLKEIKRTGRVDIIMYYVHRIIRLTPPIAVVTLFLGTLFRFLASGPMAYYVTSMYTICSSKWWFDVLYVNNFLAFNETTNQITDCLGQCWYTAADTQMYLVAPLVLFPLAYSPAKGKLLLYVVTLASAVIPAAVIYVNDFPPGSIIGGDENVDNSGYQKLVYYKPWCRMSAYVVGIWAGYIIFKQDSKKLHLSPMQVVSGWTVATFSALAALLGMWSYNQLSVEFAFDPVTQVLYGGLHRGVWCASLAWVVVACHCGYGGVVNDFLSHPTWQPLSRLTYSIYLVALPIQLLATFNLKDVVYFSHIDKIIHALGAIFISIVAAVLLSLTAEAPILGLEKLIFRRPGRGEDKPKPPSPKDDKGHDNLAFSDEMTEKVGTEQGHMIMEGVCDTDPKPSTLKEEEMETVTRF</sequence>
<feature type="non-terminal residue" evidence="5">
    <location>
        <position position="1"/>
    </location>
</feature>
<keyword evidence="6" id="KW-1185">Reference proteome</keyword>
<dbReference type="InterPro" id="IPR052728">
    <property type="entry name" value="O2_lipid_transport_reg"/>
</dbReference>
<protein>
    <submittedName>
        <fullName evidence="5">Nose resistant to fluoxetine protein 6</fullName>
    </submittedName>
</protein>
<dbReference type="PANTHER" id="PTHR11161:SF0">
    <property type="entry name" value="O-ACYLTRANSFERASE LIKE PROTEIN"/>
    <property type="match status" value="1"/>
</dbReference>
<feature type="transmembrane region" description="Helical" evidence="2">
    <location>
        <begin position="441"/>
        <end position="464"/>
    </location>
</feature>
<dbReference type="OrthoDB" id="10006435at2759"/>
<name>A0A3R7MMH9_PENVA</name>
<reference evidence="5 6" key="2">
    <citation type="submission" date="2019-01" db="EMBL/GenBank/DDBJ databases">
        <title>The decoding of complex shrimp genome reveals the adaptation for benthos swimmer, frequently molting mechanism and breeding impact on genome.</title>
        <authorList>
            <person name="Sun Y."/>
            <person name="Gao Y."/>
            <person name="Yu Y."/>
        </authorList>
    </citation>
    <scope>NUCLEOTIDE SEQUENCE [LARGE SCALE GENOMIC DNA]</scope>
    <source>
        <tissue evidence="5">Muscle</tissue>
    </source>
</reference>
<dbReference type="GO" id="GO:0016747">
    <property type="term" value="F:acyltransferase activity, transferring groups other than amino-acyl groups"/>
    <property type="evidence" value="ECO:0007669"/>
    <property type="project" value="InterPro"/>
</dbReference>